<dbReference type="EMBL" id="VSRR010016901">
    <property type="protein sequence ID" value="MPC59819.1"/>
    <property type="molecule type" value="Genomic_DNA"/>
</dbReference>
<gene>
    <name evidence="2" type="ORF">E2C01_053846</name>
</gene>
<feature type="region of interest" description="Disordered" evidence="1">
    <location>
        <begin position="69"/>
        <end position="104"/>
    </location>
</feature>
<organism evidence="2 3">
    <name type="scientific">Portunus trituberculatus</name>
    <name type="common">Swimming crab</name>
    <name type="synonym">Neptunus trituberculatus</name>
    <dbReference type="NCBI Taxonomy" id="210409"/>
    <lineage>
        <taxon>Eukaryota</taxon>
        <taxon>Metazoa</taxon>
        <taxon>Ecdysozoa</taxon>
        <taxon>Arthropoda</taxon>
        <taxon>Crustacea</taxon>
        <taxon>Multicrustacea</taxon>
        <taxon>Malacostraca</taxon>
        <taxon>Eumalacostraca</taxon>
        <taxon>Eucarida</taxon>
        <taxon>Decapoda</taxon>
        <taxon>Pleocyemata</taxon>
        <taxon>Brachyura</taxon>
        <taxon>Eubrachyura</taxon>
        <taxon>Portunoidea</taxon>
        <taxon>Portunidae</taxon>
        <taxon>Portuninae</taxon>
        <taxon>Portunus</taxon>
    </lineage>
</organism>
<reference evidence="2 3" key="1">
    <citation type="submission" date="2019-05" db="EMBL/GenBank/DDBJ databases">
        <title>Another draft genome of Portunus trituberculatus and its Hox gene families provides insights of decapod evolution.</title>
        <authorList>
            <person name="Jeong J.-H."/>
            <person name="Song I."/>
            <person name="Kim S."/>
            <person name="Choi T."/>
            <person name="Kim D."/>
            <person name="Ryu S."/>
            <person name="Kim W."/>
        </authorList>
    </citation>
    <scope>NUCLEOTIDE SEQUENCE [LARGE SCALE GENOMIC DNA]</scope>
    <source>
        <tissue evidence="2">Muscle</tissue>
    </source>
</reference>
<accession>A0A5B7GQA2</accession>
<proteinExistence type="predicted"/>
<keyword evidence="3" id="KW-1185">Reference proteome</keyword>
<dbReference type="AlphaFoldDB" id="A0A5B7GQA2"/>
<dbReference type="Proteomes" id="UP000324222">
    <property type="component" value="Unassembled WGS sequence"/>
</dbReference>
<evidence type="ECO:0000256" key="1">
    <source>
        <dbReference type="SAM" id="MobiDB-lite"/>
    </source>
</evidence>
<sequence>MEGGAEVSDAKNSSGSGGDTLIHSRMPCTLLALRTLSNAGLYPGRCQRLVLSVPLGPLAEFLQTKHRARSGHCHAEGGQGAAEGDCKNFRSSLNTESTGGSADA</sequence>
<name>A0A5B7GQA2_PORTR</name>
<evidence type="ECO:0000313" key="2">
    <source>
        <dbReference type="EMBL" id="MPC59819.1"/>
    </source>
</evidence>
<comment type="caution">
    <text evidence="2">The sequence shown here is derived from an EMBL/GenBank/DDBJ whole genome shotgun (WGS) entry which is preliminary data.</text>
</comment>
<protein>
    <submittedName>
        <fullName evidence="2">Uncharacterized protein</fullName>
    </submittedName>
</protein>
<feature type="compositionally biased region" description="Polar residues" evidence="1">
    <location>
        <begin position="89"/>
        <end position="104"/>
    </location>
</feature>
<evidence type="ECO:0000313" key="3">
    <source>
        <dbReference type="Proteomes" id="UP000324222"/>
    </source>
</evidence>